<evidence type="ECO:0000313" key="2">
    <source>
        <dbReference type="EMBL" id="GAA3688201.1"/>
    </source>
</evidence>
<dbReference type="Proteomes" id="UP001500902">
    <property type="component" value="Unassembled WGS sequence"/>
</dbReference>
<comment type="caution">
    <text evidence="2">The sequence shown here is derived from an EMBL/GenBank/DDBJ whole genome shotgun (WGS) entry which is preliminary data.</text>
</comment>
<sequence length="68" mass="6799">MTYFWGAVAALIIGAIGYGIARVFGQEPGPAAFLGGSAAVAMFLVVGCGMSETEALCNTLLPGNSPSC</sequence>
<name>A0ABP7CDH9_9ACTN</name>
<keyword evidence="1" id="KW-1133">Transmembrane helix</keyword>
<evidence type="ECO:0000313" key="3">
    <source>
        <dbReference type="Proteomes" id="UP001500902"/>
    </source>
</evidence>
<gene>
    <name evidence="2" type="ORF">GCM10022224_061940</name>
</gene>
<dbReference type="RefSeq" id="WP_344886208.1">
    <property type="nucleotide sequence ID" value="NZ_BAAAZP010000107.1"/>
</dbReference>
<organism evidence="2 3">
    <name type="scientific">Nonomuraea antimicrobica</name>
    <dbReference type="NCBI Taxonomy" id="561173"/>
    <lineage>
        <taxon>Bacteria</taxon>
        <taxon>Bacillati</taxon>
        <taxon>Actinomycetota</taxon>
        <taxon>Actinomycetes</taxon>
        <taxon>Streptosporangiales</taxon>
        <taxon>Streptosporangiaceae</taxon>
        <taxon>Nonomuraea</taxon>
    </lineage>
</organism>
<keyword evidence="1" id="KW-0812">Transmembrane</keyword>
<protein>
    <submittedName>
        <fullName evidence="2">Uncharacterized protein</fullName>
    </submittedName>
</protein>
<feature type="transmembrane region" description="Helical" evidence="1">
    <location>
        <begin position="31"/>
        <end position="50"/>
    </location>
</feature>
<keyword evidence="3" id="KW-1185">Reference proteome</keyword>
<keyword evidence="1" id="KW-0472">Membrane</keyword>
<dbReference type="EMBL" id="BAAAZP010000107">
    <property type="protein sequence ID" value="GAA3688201.1"/>
    <property type="molecule type" value="Genomic_DNA"/>
</dbReference>
<accession>A0ABP7CDH9</accession>
<proteinExistence type="predicted"/>
<evidence type="ECO:0000256" key="1">
    <source>
        <dbReference type="SAM" id="Phobius"/>
    </source>
</evidence>
<reference evidence="3" key="1">
    <citation type="journal article" date="2019" name="Int. J. Syst. Evol. Microbiol.">
        <title>The Global Catalogue of Microorganisms (GCM) 10K type strain sequencing project: providing services to taxonomists for standard genome sequencing and annotation.</title>
        <authorList>
            <consortium name="The Broad Institute Genomics Platform"/>
            <consortium name="The Broad Institute Genome Sequencing Center for Infectious Disease"/>
            <person name="Wu L."/>
            <person name="Ma J."/>
        </authorList>
    </citation>
    <scope>NUCLEOTIDE SEQUENCE [LARGE SCALE GENOMIC DNA]</scope>
    <source>
        <strain evidence="3">JCM 16904</strain>
    </source>
</reference>